<dbReference type="InterPro" id="IPR011009">
    <property type="entry name" value="Kinase-like_dom_sf"/>
</dbReference>
<evidence type="ECO:0000313" key="10">
    <source>
        <dbReference type="EMBL" id="GAA0169122.1"/>
    </source>
</evidence>
<dbReference type="AlphaFoldDB" id="A0AAV3R421"/>
<dbReference type="InterPro" id="IPR000719">
    <property type="entry name" value="Prot_kinase_dom"/>
</dbReference>
<feature type="compositionally biased region" description="Basic and acidic residues" evidence="8">
    <location>
        <begin position="59"/>
        <end position="72"/>
    </location>
</feature>
<keyword evidence="11" id="KW-1185">Reference proteome</keyword>
<dbReference type="PANTHER" id="PTHR24056">
    <property type="entry name" value="CELL DIVISION PROTEIN KINASE"/>
    <property type="match status" value="1"/>
</dbReference>
<gene>
    <name evidence="10" type="ORF">LIER_23672</name>
</gene>
<dbReference type="Gene3D" id="3.30.200.20">
    <property type="entry name" value="Phosphorylase Kinase, domain 1"/>
    <property type="match status" value="1"/>
</dbReference>
<dbReference type="PROSITE" id="PS00107">
    <property type="entry name" value="PROTEIN_KINASE_ATP"/>
    <property type="match status" value="1"/>
</dbReference>
<accession>A0AAV3R421</accession>
<comment type="caution">
    <text evidence="10">The sequence shown here is derived from an EMBL/GenBank/DDBJ whole genome shotgun (WGS) entry which is preliminary data.</text>
</comment>
<organism evidence="10 11">
    <name type="scientific">Lithospermum erythrorhizon</name>
    <name type="common">Purple gromwell</name>
    <name type="synonym">Lithospermum officinale var. erythrorhizon</name>
    <dbReference type="NCBI Taxonomy" id="34254"/>
    <lineage>
        <taxon>Eukaryota</taxon>
        <taxon>Viridiplantae</taxon>
        <taxon>Streptophyta</taxon>
        <taxon>Embryophyta</taxon>
        <taxon>Tracheophyta</taxon>
        <taxon>Spermatophyta</taxon>
        <taxon>Magnoliopsida</taxon>
        <taxon>eudicotyledons</taxon>
        <taxon>Gunneridae</taxon>
        <taxon>Pentapetalae</taxon>
        <taxon>asterids</taxon>
        <taxon>lamiids</taxon>
        <taxon>Boraginales</taxon>
        <taxon>Boraginaceae</taxon>
        <taxon>Boraginoideae</taxon>
        <taxon>Lithospermeae</taxon>
        <taxon>Lithospermum</taxon>
    </lineage>
</organism>
<comment type="similarity">
    <text evidence="1">Belongs to the protein kinase superfamily. CMGC Ser/Thr protein kinase family. CDC2/CDKX subfamily.</text>
</comment>
<dbReference type="Gene3D" id="1.10.510.10">
    <property type="entry name" value="Transferase(Phosphotransferase) domain 1"/>
    <property type="match status" value="1"/>
</dbReference>
<dbReference type="GO" id="GO:0008353">
    <property type="term" value="F:RNA polymerase II CTD heptapeptide repeat kinase activity"/>
    <property type="evidence" value="ECO:0007669"/>
    <property type="project" value="TreeGrafter"/>
</dbReference>
<keyword evidence="2 10" id="KW-0723">Serine/threonine-protein kinase</keyword>
<dbReference type="InterPro" id="IPR050108">
    <property type="entry name" value="CDK"/>
</dbReference>
<dbReference type="GO" id="GO:0005634">
    <property type="term" value="C:nucleus"/>
    <property type="evidence" value="ECO:0007669"/>
    <property type="project" value="TreeGrafter"/>
</dbReference>
<dbReference type="InterPro" id="IPR008271">
    <property type="entry name" value="Ser/Thr_kinase_AS"/>
</dbReference>
<evidence type="ECO:0000256" key="5">
    <source>
        <dbReference type="ARBA" id="ARBA00022777"/>
    </source>
</evidence>
<evidence type="ECO:0000256" key="8">
    <source>
        <dbReference type="SAM" id="MobiDB-lite"/>
    </source>
</evidence>
<proteinExistence type="inferred from homology"/>
<dbReference type="CDD" id="cd07840">
    <property type="entry name" value="STKc_CDK9_like"/>
    <property type="match status" value="1"/>
</dbReference>
<feature type="region of interest" description="Disordered" evidence="8">
    <location>
        <begin position="612"/>
        <end position="632"/>
    </location>
</feature>
<dbReference type="InterPro" id="IPR017441">
    <property type="entry name" value="Protein_kinase_ATP_BS"/>
</dbReference>
<evidence type="ECO:0000256" key="3">
    <source>
        <dbReference type="ARBA" id="ARBA00022679"/>
    </source>
</evidence>
<keyword evidence="3" id="KW-0808">Transferase</keyword>
<dbReference type="EMBL" id="BAABME010006718">
    <property type="protein sequence ID" value="GAA0169122.1"/>
    <property type="molecule type" value="Genomic_DNA"/>
</dbReference>
<dbReference type="GO" id="GO:0005524">
    <property type="term" value="F:ATP binding"/>
    <property type="evidence" value="ECO:0007669"/>
    <property type="project" value="UniProtKB-UniRule"/>
</dbReference>
<evidence type="ECO:0000256" key="1">
    <source>
        <dbReference type="ARBA" id="ARBA00006485"/>
    </source>
</evidence>
<dbReference type="Pfam" id="PF00069">
    <property type="entry name" value="Pkinase"/>
    <property type="match status" value="1"/>
</dbReference>
<feature type="region of interest" description="Disordered" evidence="8">
    <location>
        <begin position="1"/>
        <end position="92"/>
    </location>
</feature>
<dbReference type="SUPFAM" id="SSF56112">
    <property type="entry name" value="Protein kinase-like (PK-like)"/>
    <property type="match status" value="1"/>
</dbReference>
<dbReference type="FunFam" id="1.10.510.10:FF:000043">
    <property type="entry name" value="probable serine/threonine-protein kinase At1g54610"/>
    <property type="match status" value="1"/>
</dbReference>
<evidence type="ECO:0000256" key="7">
    <source>
        <dbReference type="PROSITE-ProRule" id="PRU10141"/>
    </source>
</evidence>
<evidence type="ECO:0000256" key="2">
    <source>
        <dbReference type="ARBA" id="ARBA00022527"/>
    </source>
</evidence>
<feature type="region of interest" description="Disordered" evidence="8">
    <location>
        <begin position="498"/>
        <end position="519"/>
    </location>
</feature>
<dbReference type="FunFam" id="3.30.200.20:FF:000021">
    <property type="entry name" value="probable serine/threonine-protein kinase At1g54610"/>
    <property type="match status" value="1"/>
</dbReference>
<dbReference type="PROSITE" id="PS50011">
    <property type="entry name" value="PROTEIN_KINASE_DOM"/>
    <property type="match status" value="1"/>
</dbReference>
<feature type="compositionally biased region" description="Basic residues" evidence="8">
    <location>
        <begin position="503"/>
        <end position="514"/>
    </location>
</feature>
<feature type="binding site" evidence="7">
    <location>
        <position position="167"/>
    </location>
    <ligand>
        <name>ATP</name>
        <dbReference type="ChEBI" id="CHEBI:30616"/>
    </ligand>
</feature>
<dbReference type="PANTHER" id="PTHR24056:SF571">
    <property type="entry name" value="PROTEIN KINASE DOMAIN-CONTAINING PROTEIN"/>
    <property type="match status" value="1"/>
</dbReference>
<dbReference type="Proteomes" id="UP001454036">
    <property type="component" value="Unassembled WGS sequence"/>
</dbReference>
<dbReference type="SMART" id="SM00220">
    <property type="entry name" value="S_TKc"/>
    <property type="match status" value="1"/>
</dbReference>
<name>A0AAV3R421_LITER</name>
<feature type="domain" description="Protein kinase" evidence="9">
    <location>
        <begin position="138"/>
        <end position="422"/>
    </location>
</feature>
<reference evidence="10 11" key="1">
    <citation type="submission" date="2024-01" db="EMBL/GenBank/DDBJ databases">
        <title>The complete chloroplast genome sequence of Lithospermum erythrorhizon: insights into the phylogenetic relationship among Boraginaceae species and the maternal lineages of purple gromwells.</title>
        <authorList>
            <person name="Okada T."/>
            <person name="Watanabe K."/>
        </authorList>
    </citation>
    <scope>NUCLEOTIDE SEQUENCE [LARGE SCALE GENOMIC DNA]</scope>
</reference>
<sequence>MGCVSSKPGRPYPPSPEYRYNHHLRGHPHHHRYNTSSLSVTSIGDNSRNGGGSGHMGKKKVDQEKANDDRRSKNNSGILNYSNSSNKGGGNNEKKIGFSIKFGRQKEAEHVAAGWPAWLTSVAPGAVEGWLPLRSDTFERLEKIGQGTYSSVYRARDVETGKMVALKKVRFDNYHPESVRFMAREISILRKLHHPNIMKLEGIITSRLSCNIYLVFEYMEHDLAGLLSCPDIKFSESQIKCYMKQLLRGVEHCHSRGIMHRDIKTSNILVNNEGVLKIADFGLANFVSVKYAQPLTSRVVTLWYRPPELLLGSTSYDCTVDLWSAGCVFAELFTGRALLKGRNEVEQLHRIFKLCGSPPDEYWNRSKLPLGNMFKPQQPYGSTLHERCKDLPKTALNIIETFLSIEPSERGSALNALGSEYFNTKPFPCKKSSMPKYPPNKEIDTKFRDDARRKQAAGMSLVSGASSNIRRVHKEPISFSKLPTEEVSANVQVSRRNIGSGVRKGRATKSRSSMKKPLDTLSEASEMTMESHKDSIVSVPVKVSLSNSLAFAKLHDPSSSRLRSKAISKSHQLDMVGSDWQTNDGSWNSSNIYQSQKHPKGYVSQEMRARSGPLLIPKPDSNQDTKSQQVDRRSRFYVTVTATPRRFSDIGVTPFKGFLSLKARDNVSSQKHEMDQEKTNKRWILKDFE</sequence>
<dbReference type="GO" id="GO:0000307">
    <property type="term" value="C:cyclin-dependent protein kinase holoenzyme complex"/>
    <property type="evidence" value="ECO:0007669"/>
    <property type="project" value="TreeGrafter"/>
</dbReference>
<dbReference type="PROSITE" id="PS00108">
    <property type="entry name" value="PROTEIN_KINASE_ST"/>
    <property type="match status" value="1"/>
</dbReference>
<feature type="compositionally biased region" description="Basic residues" evidence="8">
    <location>
        <begin position="21"/>
        <end position="33"/>
    </location>
</feature>
<keyword evidence="5 10" id="KW-0418">Kinase</keyword>
<protein>
    <submittedName>
        <fullName evidence="10">Non-receptor serine/threonine protein kinase</fullName>
    </submittedName>
</protein>
<evidence type="ECO:0000256" key="4">
    <source>
        <dbReference type="ARBA" id="ARBA00022741"/>
    </source>
</evidence>
<evidence type="ECO:0000259" key="9">
    <source>
        <dbReference type="PROSITE" id="PS50011"/>
    </source>
</evidence>
<keyword evidence="4 7" id="KW-0547">Nucleotide-binding</keyword>
<evidence type="ECO:0000313" key="11">
    <source>
        <dbReference type="Proteomes" id="UP001454036"/>
    </source>
</evidence>
<feature type="compositionally biased region" description="Polar residues" evidence="8">
    <location>
        <begin position="34"/>
        <end position="48"/>
    </location>
</feature>
<dbReference type="GO" id="GO:0032968">
    <property type="term" value="P:positive regulation of transcription elongation by RNA polymerase II"/>
    <property type="evidence" value="ECO:0007669"/>
    <property type="project" value="TreeGrafter"/>
</dbReference>
<evidence type="ECO:0000256" key="6">
    <source>
        <dbReference type="ARBA" id="ARBA00022840"/>
    </source>
</evidence>
<keyword evidence="6 7" id="KW-0067">ATP-binding</keyword>